<dbReference type="Proteomes" id="UP000265520">
    <property type="component" value="Unassembled WGS sequence"/>
</dbReference>
<organism evidence="1 2">
    <name type="scientific">Trifolium medium</name>
    <dbReference type="NCBI Taxonomy" id="97028"/>
    <lineage>
        <taxon>Eukaryota</taxon>
        <taxon>Viridiplantae</taxon>
        <taxon>Streptophyta</taxon>
        <taxon>Embryophyta</taxon>
        <taxon>Tracheophyta</taxon>
        <taxon>Spermatophyta</taxon>
        <taxon>Magnoliopsida</taxon>
        <taxon>eudicotyledons</taxon>
        <taxon>Gunneridae</taxon>
        <taxon>Pentapetalae</taxon>
        <taxon>rosids</taxon>
        <taxon>fabids</taxon>
        <taxon>Fabales</taxon>
        <taxon>Fabaceae</taxon>
        <taxon>Papilionoideae</taxon>
        <taxon>50 kb inversion clade</taxon>
        <taxon>NPAAA clade</taxon>
        <taxon>Hologalegina</taxon>
        <taxon>IRL clade</taxon>
        <taxon>Trifolieae</taxon>
        <taxon>Trifolium</taxon>
    </lineage>
</organism>
<dbReference type="GO" id="GO:0004527">
    <property type="term" value="F:exonuclease activity"/>
    <property type="evidence" value="ECO:0007669"/>
    <property type="project" value="UniProtKB-KW"/>
</dbReference>
<dbReference type="GO" id="GO:0003676">
    <property type="term" value="F:nucleic acid binding"/>
    <property type="evidence" value="ECO:0007669"/>
    <property type="project" value="InterPro"/>
</dbReference>
<dbReference type="InterPro" id="IPR036397">
    <property type="entry name" value="RNaseH_sf"/>
</dbReference>
<keyword evidence="1" id="KW-0540">Nuclease</keyword>
<evidence type="ECO:0000313" key="2">
    <source>
        <dbReference type="Proteomes" id="UP000265520"/>
    </source>
</evidence>
<keyword evidence="1" id="KW-0269">Exonuclease</keyword>
<sequence length="103" mass="11630">MGNWETPFLSKEQLEYAATDAFASWFLYQIINLHNEIEFSPLSFTLPYLPHLHPTPSTIAAAHHLPPSPLLITFHHHHRTLTTISTASQRPSSLPSSISVIFN</sequence>
<proteinExistence type="predicted"/>
<name>A0A392PG43_9FABA</name>
<reference evidence="1 2" key="1">
    <citation type="journal article" date="2018" name="Front. Plant Sci.">
        <title>Red Clover (Trifolium pratense) and Zigzag Clover (T. medium) - A Picture of Genomic Similarities and Differences.</title>
        <authorList>
            <person name="Dluhosova J."/>
            <person name="Istvanek J."/>
            <person name="Nedelnik J."/>
            <person name="Repkova J."/>
        </authorList>
    </citation>
    <scope>NUCLEOTIDE SEQUENCE [LARGE SCALE GENOMIC DNA]</scope>
    <source>
        <strain evidence="2">cv. 10/8</strain>
        <tissue evidence="1">Leaf</tissue>
    </source>
</reference>
<comment type="caution">
    <text evidence="1">The sequence shown here is derived from an EMBL/GenBank/DDBJ whole genome shotgun (WGS) entry which is preliminary data.</text>
</comment>
<evidence type="ECO:0000313" key="1">
    <source>
        <dbReference type="EMBL" id="MCI10597.1"/>
    </source>
</evidence>
<dbReference type="EMBL" id="LXQA010076915">
    <property type="protein sequence ID" value="MCI10597.1"/>
    <property type="molecule type" value="Genomic_DNA"/>
</dbReference>
<protein>
    <submittedName>
        <fullName evidence="1">Werner syndrome-like exonuclease-like</fullName>
    </submittedName>
</protein>
<keyword evidence="2" id="KW-1185">Reference proteome</keyword>
<dbReference type="AlphaFoldDB" id="A0A392PG43"/>
<dbReference type="InterPro" id="IPR012337">
    <property type="entry name" value="RNaseH-like_sf"/>
</dbReference>
<dbReference type="Gene3D" id="3.30.420.10">
    <property type="entry name" value="Ribonuclease H-like superfamily/Ribonuclease H"/>
    <property type="match status" value="1"/>
</dbReference>
<keyword evidence="1" id="KW-0378">Hydrolase</keyword>
<accession>A0A392PG43</accession>
<dbReference type="SUPFAM" id="SSF53098">
    <property type="entry name" value="Ribonuclease H-like"/>
    <property type="match status" value="1"/>
</dbReference>